<comment type="catalytic activity">
    <reaction evidence="9">
        <text>(E)-feruloyl-CoA + 2-oxoglutarate + O2 = (E)-6-hydroxyferuloyl-CoA + succinate + CO2</text>
        <dbReference type="Rhea" id="RHEA:57856"/>
        <dbReference type="ChEBI" id="CHEBI:15379"/>
        <dbReference type="ChEBI" id="CHEBI:16526"/>
        <dbReference type="ChEBI" id="CHEBI:16810"/>
        <dbReference type="ChEBI" id="CHEBI:30031"/>
        <dbReference type="ChEBI" id="CHEBI:87305"/>
        <dbReference type="ChEBI" id="CHEBI:142390"/>
        <dbReference type="EC" id="1.14.11.61"/>
    </reaction>
</comment>
<keyword evidence="6" id="KW-0223">Dioxygenase</keyword>
<dbReference type="FunFam" id="2.60.120.330:FF:000023">
    <property type="entry name" value="Feruloyl CoA ortho-hydroxylase 1"/>
    <property type="match status" value="1"/>
</dbReference>
<dbReference type="GO" id="GO:0046872">
    <property type="term" value="F:metal ion binding"/>
    <property type="evidence" value="ECO:0007669"/>
    <property type="project" value="UniProtKB-KW"/>
</dbReference>
<dbReference type="PANTHER" id="PTHR10209:SF243">
    <property type="entry name" value="FERULOYL COA ORTHO-HYDROXYLASE 1-RELATED"/>
    <property type="match status" value="1"/>
</dbReference>
<evidence type="ECO:0000259" key="12">
    <source>
        <dbReference type="PROSITE" id="PS51471"/>
    </source>
</evidence>
<sequence>MAPTLTTISINSNTWDVKNFVVNEGHGVKGLADMDIQTLPKQYIQPLEERITSSDVVVDEEQCIPVIDLSNWNDTKVDNMICNAAEKWGFFQIVNHGIPIKVFENVKDATHRFFALSAQEKNKYSKDYSCTNNVRFGTSFTPQAEKALEWKDYLSLFYVSDEEASALWPPACRDEALEFMKKTQLVIKRLMESLMKGLNVKEIDEDRESLLMGSKRINLNYYPKCPNPELTVGVGRHSDVSTLTILLQDNIGGLYVKKLGNETWLPVPPISGALVINIGDALQILSNGRYKSIEHRVIANGSSNRVSVPIFVNPKPNDVIGPLHEVLESGEKAVCISKFFIRIMSSISSEKLMMERTPLILQRYDILHCIK</sequence>
<dbReference type="AlphaFoldDB" id="A0AAN8UBD2"/>
<evidence type="ECO:0000313" key="14">
    <source>
        <dbReference type="Proteomes" id="UP001371456"/>
    </source>
</evidence>
<dbReference type="InterPro" id="IPR026992">
    <property type="entry name" value="DIOX_N"/>
</dbReference>
<dbReference type="InterPro" id="IPR027443">
    <property type="entry name" value="IPNS-like_sf"/>
</dbReference>
<evidence type="ECO:0000256" key="1">
    <source>
        <dbReference type="ARBA" id="ARBA00001961"/>
    </source>
</evidence>
<comment type="catalytic activity">
    <reaction evidence="10">
        <text>(E)-4-coumaroyl-CoA + 2-oxoglutarate + O2 = (E)-2,4-dihydroxycinnamoyl-CoA + succinate + CO2</text>
        <dbReference type="Rhea" id="RHEA:57868"/>
        <dbReference type="ChEBI" id="CHEBI:15379"/>
        <dbReference type="ChEBI" id="CHEBI:16526"/>
        <dbReference type="ChEBI" id="CHEBI:16810"/>
        <dbReference type="ChEBI" id="CHEBI:30031"/>
        <dbReference type="ChEBI" id="CHEBI:85008"/>
        <dbReference type="ChEBI" id="CHEBI:142398"/>
        <dbReference type="EC" id="1.14.11.62"/>
    </reaction>
</comment>
<protein>
    <recommendedName>
        <fullName evidence="12">Fe2OG dioxygenase domain-containing protein</fullName>
    </recommendedName>
</protein>
<dbReference type="GO" id="GO:0002238">
    <property type="term" value="P:response to molecule of fungal origin"/>
    <property type="evidence" value="ECO:0007669"/>
    <property type="project" value="UniProtKB-ARBA"/>
</dbReference>
<evidence type="ECO:0000256" key="10">
    <source>
        <dbReference type="ARBA" id="ARBA00049557"/>
    </source>
</evidence>
<dbReference type="SUPFAM" id="SSF51197">
    <property type="entry name" value="Clavaminate synthase-like"/>
    <property type="match status" value="1"/>
</dbReference>
<comment type="caution">
    <text evidence="13">The sequence shown here is derived from an EMBL/GenBank/DDBJ whole genome shotgun (WGS) entry which is preliminary data.</text>
</comment>
<dbReference type="GO" id="GO:0031418">
    <property type="term" value="F:L-ascorbic acid binding"/>
    <property type="evidence" value="ECO:0007669"/>
    <property type="project" value="UniProtKB-KW"/>
</dbReference>
<keyword evidence="7 11" id="KW-0560">Oxidoreductase</keyword>
<evidence type="ECO:0000256" key="6">
    <source>
        <dbReference type="ARBA" id="ARBA00022964"/>
    </source>
</evidence>
<evidence type="ECO:0000313" key="13">
    <source>
        <dbReference type="EMBL" id="KAK6803035.1"/>
    </source>
</evidence>
<feature type="domain" description="Fe2OG dioxygenase" evidence="12">
    <location>
        <begin position="206"/>
        <end position="314"/>
    </location>
</feature>
<comment type="cofactor">
    <cofactor evidence="1">
        <name>L-ascorbate</name>
        <dbReference type="ChEBI" id="CHEBI:38290"/>
    </cofactor>
</comment>
<evidence type="ECO:0000256" key="3">
    <source>
        <dbReference type="ARBA" id="ARBA00008056"/>
    </source>
</evidence>
<proteinExistence type="inferred from homology"/>
<keyword evidence="5" id="KW-0847">Vitamin C</keyword>
<accession>A0AAN8UBD2</accession>
<dbReference type="PANTHER" id="PTHR10209">
    <property type="entry name" value="OXIDOREDUCTASE, 2OG-FE II OXYGENASE FAMILY PROTEIN"/>
    <property type="match status" value="1"/>
</dbReference>
<evidence type="ECO:0000256" key="4">
    <source>
        <dbReference type="ARBA" id="ARBA00022723"/>
    </source>
</evidence>
<reference evidence="13 14" key="1">
    <citation type="submission" date="2024-02" db="EMBL/GenBank/DDBJ databases">
        <title>de novo genome assembly of Solanum bulbocastanum strain 11H21.</title>
        <authorList>
            <person name="Hosaka A.J."/>
        </authorList>
    </citation>
    <scope>NUCLEOTIDE SEQUENCE [LARGE SCALE GENOMIC DNA]</scope>
    <source>
        <tissue evidence="13">Young leaves</tissue>
    </source>
</reference>
<dbReference type="InterPro" id="IPR005123">
    <property type="entry name" value="Oxoglu/Fe-dep_dioxygenase_dom"/>
</dbReference>
<dbReference type="GO" id="GO:0102312">
    <property type="term" value="F:4-coumaroyl 2'-hydroxylase activity"/>
    <property type="evidence" value="ECO:0007669"/>
    <property type="project" value="UniProtKB-EC"/>
</dbReference>
<dbReference type="Gene3D" id="2.60.120.330">
    <property type="entry name" value="B-lactam Antibiotic, Isopenicillin N Synthase, Chain"/>
    <property type="match status" value="1"/>
</dbReference>
<keyword evidence="4 11" id="KW-0479">Metal-binding</keyword>
<dbReference type="PROSITE" id="PS51471">
    <property type="entry name" value="FE2OG_OXY"/>
    <property type="match status" value="1"/>
</dbReference>
<evidence type="ECO:0000256" key="7">
    <source>
        <dbReference type="ARBA" id="ARBA00023002"/>
    </source>
</evidence>
<evidence type="ECO:0000256" key="9">
    <source>
        <dbReference type="ARBA" id="ARBA00048503"/>
    </source>
</evidence>
<organism evidence="13 14">
    <name type="scientific">Solanum bulbocastanum</name>
    <name type="common">Wild potato</name>
    <dbReference type="NCBI Taxonomy" id="147425"/>
    <lineage>
        <taxon>Eukaryota</taxon>
        <taxon>Viridiplantae</taxon>
        <taxon>Streptophyta</taxon>
        <taxon>Embryophyta</taxon>
        <taxon>Tracheophyta</taxon>
        <taxon>Spermatophyta</taxon>
        <taxon>Magnoliopsida</taxon>
        <taxon>eudicotyledons</taxon>
        <taxon>Gunneridae</taxon>
        <taxon>Pentapetalae</taxon>
        <taxon>asterids</taxon>
        <taxon>lamiids</taxon>
        <taxon>Solanales</taxon>
        <taxon>Solanaceae</taxon>
        <taxon>Solanoideae</taxon>
        <taxon>Solaneae</taxon>
        <taxon>Solanum</taxon>
    </lineage>
</organism>
<comment type="pathway">
    <text evidence="2">Phenylpropanoid metabolism.</text>
</comment>
<name>A0AAN8UBD2_SOLBU</name>
<dbReference type="Pfam" id="PF03171">
    <property type="entry name" value="2OG-FeII_Oxy"/>
    <property type="match status" value="1"/>
</dbReference>
<dbReference type="GO" id="GO:0009805">
    <property type="term" value="P:coumarin biosynthetic process"/>
    <property type="evidence" value="ECO:0007669"/>
    <property type="project" value="UniProtKB-ARBA"/>
</dbReference>
<gene>
    <name evidence="13" type="ORF">RDI58_000819</name>
</gene>
<keyword evidence="8 11" id="KW-0408">Iron</keyword>
<evidence type="ECO:0000256" key="8">
    <source>
        <dbReference type="ARBA" id="ARBA00023004"/>
    </source>
</evidence>
<evidence type="ECO:0000256" key="2">
    <source>
        <dbReference type="ARBA" id="ARBA00004918"/>
    </source>
</evidence>
<dbReference type="Proteomes" id="UP001371456">
    <property type="component" value="Unassembled WGS sequence"/>
</dbReference>
<keyword evidence="14" id="KW-1185">Reference proteome</keyword>
<dbReference type="InterPro" id="IPR044861">
    <property type="entry name" value="IPNS-like_FE2OG_OXY"/>
</dbReference>
<dbReference type="Pfam" id="PF14226">
    <property type="entry name" value="DIOX_N"/>
    <property type="match status" value="1"/>
</dbReference>
<dbReference type="EMBL" id="JBANQN010000001">
    <property type="protein sequence ID" value="KAK6803035.1"/>
    <property type="molecule type" value="Genomic_DNA"/>
</dbReference>
<evidence type="ECO:0000256" key="5">
    <source>
        <dbReference type="ARBA" id="ARBA00022896"/>
    </source>
</evidence>
<evidence type="ECO:0000256" key="11">
    <source>
        <dbReference type="RuleBase" id="RU003682"/>
    </source>
</evidence>
<comment type="similarity">
    <text evidence="3 11">Belongs to the iron/ascorbate-dependent oxidoreductase family.</text>
</comment>